<protein>
    <submittedName>
        <fullName evidence="2">Uncharacterized protein</fullName>
    </submittedName>
</protein>
<dbReference type="Proteomes" id="UP000242519">
    <property type="component" value="Unassembled WGS sequence"/>
</dbReference>
<gene>
    <name evidence="2" type="ORF">B2J93_3196</name>
</gene>
<accession>A0A218Z361</accession>
<feature type="compositionally biased region" description="Low complexity" evidence="1">
    <location>
        <begin position="73"/>
        <end position="85"/>
    </location>
</feature>
<proteinExistence type="predicted"/>
<keyword evidence="3" id="KW-1185">Reference proteome</keyword>
<evidence type="ECO:0000256" key="1">
    <source>
        <dbReference type="SAM" id="MobiDB-lite"/>
    </source>
</evidence>
<dbReference type="STRING" id="503106.A0A218Z361"/>
<name>A0A218Z361_9HELO</name>
<dbReference type="InParanoid" id="A0A218Z361"/>
<reference evidence="2 3" key="1">
    <citation type="submission" date="2017-04" db="EMBL/GenBank/DDBJ databases">
        <title>Draft genome sequence of Marssonina coronaria NL1: causal agent of apple blotch.</title>
        <authorList>
            <person name="Cheng Q."/>
        </authorList>
    </citation>
    <scope>NUCLEOTIDE SEQUENCE [LARGE SCALE GENOMIC DNA]</scope>
    <source>
        <strain evidence="2 3">NL1</strain>
    </source>
</reference>
<organism evidence="2 3">
    <name type="scientific">Diplocarpon coronariae</name>
    <dbReference type="NCBI Taxonomy" id="2795749"/>
    <lineage>
        <taxon>Eukaryota</taxon>
        <taxon>Fungi</taxon>
        <taxon>Dikarya</taxon>
        <taxon>Ascomycota</taxon>
        <taxon>Pezizomycotina</taxon>
        <taxon>Leotiomycetes</taxon>
        <taxon>Helotiales</taxon>
        <taxon>Drepanopezizaceae</taxon>
        <taxon>Diplocarpon</taxon>
    </lineage>
</organism>
<comment type="caution">
    <text evidence="2">The sequence shown here is derived from an EMBL/GenBank/DDBJ whole genome shotgun (WGS) entry which is preliminary data.</text>
</comment>
<evidence type="ECO:0000313" key="2">
    <source>
        <dbReference type="EMBL" id="OWP02408.1"/>
    </source>
</evidence>
<feature type="region of interest" description="Disordered" evidence="1">
    <location>
        <begin position="67"/>
        <end position="97"/>
    </location>
</feature>
<sequence>MLPPIDDSILQANPKFAALHGILAEQILTPNGSTKLHPAQKERDAVTKALKTCRIRNAKSQLLKSALRNLDLSSPTPSSTASKPARQSQTQAKPPTTLPPELLELILLLSSRLSSNSISPAQSRLLESSTRWASLRLELPRIGSLVSTHLQTQALSLCRILTPSTNSSFLHRNIPKLLSSITTLQNEISSKRAELSDRRTALVTHTTTLLTLYHLGTALAIRILEQTAHGALSRHIKARSEFLGLKAQQVLCQAGEKRAQGERMVYTEEVQNALVNYVRELRVGMERGRERRRMAERTLWGYGVGRGDEGEGKERVLKSVARAYGELIKEVEEVGRDVERLRGR</sequence>
<dbReference type="EMBL" id="MZNU01000236">
    <property type="protein sequence ID" value="OWP02408.1"/>
    <property type="molecule type" value="Genomic_DNA"/>
</dbReference>
<dbReference type="OrthoDB" id="66964at2759"/>
<dbReference type="AlphaFoldDB" id="A0A218Z361"/>
<evidence type="ECO:0000313" key="3">
    <source>
        <dbReference type="Proteomes" id="UP000242519"/>
    </source>
</evidence>